<dbReference type="OrthoDB" id="9813383at2"/>
<dbReference type="STRING" id="1348632.GCA_001591745_00269"/>
<gene>
    <name evidence="1" type="ORF">RU87_GL000934</name>
</gene>
<dbReference type="FunFam" id="3.40.50.880:FF:000030">
    <property type="entry name" value="Gamma-glutamyl-gamma-aminobutyrate hydrolase PuuD"/>
    <property type="match status" value="1"/>
</dbReference>
<dbReference type="InterPro" id="IPR029062">
    <property type="entry name" value="Class_I_gatase-like"/>
</dbReference>
<dbReference type="SUPFAM" id="SSF52317">
    <property type="entry name" value="Class I glutamine amidotransferase-like"/>
    <property type="match status" value="1"/>
</dbReference>
<protein>
    <submittedName>
        <fullName evidence="1">Uncharacterized protein</fullName>
    </submittedName>
</protein>
<dbReference type="PANTHER" id="PTHR43235">
    <property type="entry name" value="GLUTAMINE AMIDOTRANSFERASE PB2B2.05-RELATED"/>
    <property type="match status" value="1"/>
</dbReference>
<keyword evidence="2" id="KW-1185">Reference proteome</keyword>
<sequence length="243" mass="26830">MSKPIIGITSGVIVDEGGMFPGYRRVYANEDYISSVVQNGGVPLIIPLNTSLAVIEQQVAMIDGLILTGGNDITPLKYNQEPEQKLGDLFPERDRFESEVLKLAKAKTVPILGICWGAQLINVCHGGNLYQDLSYRSEKTLKHWQSHSAAQVTHSIELVEGSKLKSIIGSEDILVNSFHHQVMNKVAEEFKVSAIAKDGVVEAIESKTYPFLMGVQWHPEMLHKSVSSMNLIFKALIRQAEGN</sequence>
<dbReference type="CDD" id="cd01745">
    <property type="entry name" value="GATase1_2"/>
    <property type="match status" value="1"/>
</dbReference>
<name>A0A2A5S2K6_9LACT</name>
<organism evidence="1 2">
    <name type="scientific">Pseudolactococcus plantarum</name>
    <dbReference type="NCBI Taxonomy" id="1365"/>
    <lineage>
        <taxon>Bacteria</taxon>
        <taxon>Bacillati</taxon>
        <taxon>Bacillota</taxon>
        <taxon>Bacilli</taxon>
        <taxon>Lactobacillales</taxon>
        <taxon>Streptococcaceae</taxon>
        <taxon>Pseudolactococcus</taxon>
    </lineage>
</organism>
<proteinExistence type="predicted"/>
<comment type="caution">
    <text evidence="1">The sequence shown here is derived from an EMBL/GenBank/DDBJ whole genome shotgun (WGS) entry which is preliminary data.</text>
</comment>
<dbReference type="PANTHER" id="PTHR43235:SF1">
    <property type="entry name" value="GLUTAMINE AMIDOTRANSFERASE PB2B2.05-RELATED"/>
    <property type="match status" value="1"/>
</dbReference>
<dbReference type="PROSITE" id="PS51273">
    <property type="entry name" value="GATASE_TYPE_1"/>
    <property type="match status" value="1"/>
</dbReference>
<reference evidence="1 2" key="1">
    <citation type="submission" date="2014-12" db="EMBL/GenBank/DDBJ databases">
        <title>Draft genome sequences of 10 type strains of Lactococcus.</title>
        <authorList>
            <person name="Sun Z."/>
            <person name="Zhong Z."/>
            <person name="Liu W."/>
            <person name="Zhang W."/>
            <person name="Zhang H."/>
        </authorList>
    </citation>
    <scope>NUCLEOTIDE SEQUENCE [LARGE SCALE GENOMIC DNA]</scope>
    <source>
        <strain evidence="1 2">DSM 20686</strain>
    </source>
</reference>
<dbReference type="Pfam" id="PF07722">
    <property type="entry name" value="Peptidase_C26"/>
    <property type="match status" value="1"/>
</dbReference>
<dbReference type="Proteomes" id="UP000242246">
    <property type="component" value="Unassembled WGS sequence"/>
</dbReference>
<dbReference type="GO" id="GO:0005829">
    <property type="term" value="C:cytosol"/>
    <property type="evidence" value="ECO:0007669"/>
    <property type="project" value="TreeGrafter"/>
</dbReference>
<dbReference type="AlphaFoldDB" id="A0A2A5S2K6"/>
<dbReference type="RefSeq" id="WP_068160267.1">
    <property type="nucleotide sequence ID" value="NZ_JXJX01000003.1"/>
</dbReference>
<dbReference type="GO" id="GO:0006598">
    <property type="term" value="P:polyamine catabolic process"/>
    <property type="evidence" value="ECO:0007669"/>
    <property type="project" value="TreeGrafter"/>
</dbReference>
<evidence type="ECO:0000313" key="1">
    <source>
        <dbReference type="EMBL" id="PCS07715.1"/>
    </source>
</evidence>
<dbReference type="GO" id="GO:0033969">
    <property type="term" value="F:gamma-glutamyl-gamma-aminobutyrate hydrolase activity"/>
    <property type="evidence" value="ECO:0007669"/>
    <property type="project" value="TreeGrafter"/>
</dbReference>
<accession>A0A2A5S2K6</accession>
<evidence type="ECO:0000313" key="2">
    <source>
        <dbReference type="Proteomes" id="UP000242246"/>
    </source>
</evidence>
<dbReference type="EMBL" id="JXJX01000003">
    <property type="protein sequence ID" value="PCS07715.1"/>
    <property type="molecule type" value="Genomic_DNA"/>
</dbReference>
<dbReference type="Gene3D" id="3.40.50.880">
    <property type="match status" value="1"/>
</dbReference>
<dbReference type="InterPro" id="IPR011697">
    <property type="entry name" value="Peptidase_C26"/>
</dbReference>
<dbReference type="InterPro" id="IPR044668">
    <property type="entry name" value="PuuD-like"/>
</dbReference>